<evidence type="ECO:0000313" key="2">
    <source>
        <dbReference type="Proteomes" id="UP000231235"/>
    </source>
</evidence>
<evidence type="ECO:0000313" key="1">
    <source>
        <dbReference type="EMBL" id="PIP28973.1"/>
    </source>
</evidence>
<comment type="caution">
    <text evidence="1">The sequence shown here is derived from an EMBL/GenBank/DDBJ whole genome shotgun (WGS) entry which is preliminary data.</text>
</comment>
<dbReference type="EMBL" id="PCRX01000032">
    <property type="protein sequence ID" value="PIP28973.1"/>
    <property type="molecule type" value="Genomic_DNA"/>
</dbReference>
<gene>
    <name evidence="1" type="ORF">COX28_01735</name>
</gene>
<dbReference type="AlphaFoldDB" id="A0A2G9Z739"/>
<organism evidence="1 2">
    <name type="scientific">Candidatus Kuenenbacteria bacterium CG23_combo_of_CG06-09_8_20_14_all_39_39</name>
    <dbReference type="NCBI Taxonomy" id="1974623"/>
    <lineage>
        <taxon>Bacteria</taxon>
        <taxon>Candidatus Kueneniibacteriota</taxon>
    </lineage>
</organism>
<reference evidence="1 2" key="1">
    <citation type="submission" date="2017-09" db="EMBL/GenBank/DDBJ databases">
        <title>Depth-based differentiation of microbial function through sediment-hosted aquifers and enrichment of novel symbionts in the deep terrestrial subsurface.</title>
        <authorList>
            <person name="Probst A.J."/>
            <person name="Ladd B."/>
            <person name="Jarett J.K."/>
            <person name="Geller-Mcgrath D.E."/>
            <person name="Sieber C.M."/>
            <person name="Emerson J.B."/>
            <person name="Anantharaman K."/>
            <person name="Thomas B.C."/>
            <person name="Malmstrom R."/>
            <person name="Stieglmeier M."/>
            <person name="Klingl A."/>
            <person name="Woyke T."/>
            <person name="Ryan C.M."/>
            <person name="Banfield J.F."/>
        </authorList>
    </citation>
    <scope>NUCLEOTIDE SEQUENCE [LARGE SCALE GENOMIC DNA]</scope>
    <source>
        <strain evidence="1">CG23_combo_of_CG06-09_8_20_14_all_39_39</strain>
    </source>
</reference>
<accession>A0A2G9Z739</accession>
<name>A0A2G9Z739_9BACT</name>
<protein>
    <submittedName>
        <fullName evidence="1">Uncharacterized protein</fullName>
    </submittedName>
</protein>
<proteinExistence type="predicted"/>
<sequence length="108" mass="12239">MIFPGIFGIFASPERGHNPDKNPLDGVGDRVAELKKNIAQNKNSLDGDRVVELEKKITQTKERINELINRNKDDLTATECMGIDHEINELKDQLLRFSNLLEKLPKGK</sequence>
<dbReference type="Proteomes" id="UP000231235">
    <property type="component" value="Unassembled WGS sequence"/>
</dbReference>